<dbReference type="GeneID" id="63796661"/>
<evidence type="ECO:0000256" key="2">
    <source>
        <dbReference type="ARBA" id="ARBA00012632"/>
    </source>
</evidence>
<gene>
    <name evidence="4" type="ORF">BHQ10_007446</name>
</gene>
<dbReference type="Gene3D" id="3.40.50.1240">
    <property type="entry name" value="Phosphoglycerate mutase-like"/>
    <property type="match status" value="1"/>
</dbReference>
<dbReference type="PANTHER" id="PTHR20963:SF24">
    <property type="entry name" value="3-PHYTASE B"/>
    <property type="match status" value="1"/>
</dbReference>
<dbReference type="InterPro" id="IPR029033">
    <property type="entry name" value="His_PPase_superfam"/>
</dbReference>
<evidence type="ECO:0000256" key="3">
    <source>
        <dbReference type="ARBA" id="ARBA00022801"/>
    </source>
</evidence>
<comment type="caution">
    <text evidence="4">The sequence shown here is derived from an EMBL/GenBank/DDBJ whole genome shotgun (WGS) entry which is preliminary data.</text>
</comment>
<dbReference type="SUPFAM" id="SSF53254">
    <property type="entry name" value="Phosphoglycerate mutase-like"/>
    <property type="match status" value="1"/>
</dbReference>
<dbReference type="PROSITE" id="PS00778">
    <property type="entry name" value="HIS_ACID_PHOSPHAT_2"/>
    <property type="match status" value="1"/>
</dbReference>
<dbReference type="EC" id="3.1.3.8" evidence="2"/>
<dbReference type="GO" id="GO:0003993">
    <property type="term" value="F:acid phosphatase activity"/>
    <property type="evidence" value="ECO:0007669"/>
    <property type="project" value="TreeGrafter"/>
</dbReference>
<comment type="similarity">
    <text evidence="1">Belongs to the histidine acid phosphatase family.</text>
</comment>
<evidence type="ECO:0000256" key="1">
    <source>
        <dbReference type="ARBA" id="ARBA00005375"/>
    </source>
</evidence>
<protein>
    <recommendedName>
        <fullName evidence="2">3-phytase</fullName>
        <ecNumber evidence="2">3.1.3.8</ecNumber>
    </recommendedName>
</protein>
<keyword evidence="3" id="KW-0378">Hydrolase</keyword>
<name>A0A364L6K2_TALAM</name>
<dbReference type="CDD" id="cd07061">
    <property type="entry name" value="HP_HAP_like"/>
    <property type="match status" value="1"/>
</dbReference>
<dbReference type="AlphaFoldDB" id="A0A364L6K2"/>
<dbReference type="Pfam" id="PF00328">
    <property type="entry name" value="His_Phos_2"/>
    <property type="match status" value="1"/>
</dbReference>
<keyword evidence="5" id="KW-1185">Reference proteome</keyword>
<dbReference type="OrthoDB" id="6509975at2759"/>
<dbReference type="PANTHER" id="PTHR20963">
    <property type="entry name" value="MULTIPLE INOSITOL POLYPHOSPHATE PHOSPHATASE-RELATED"/>
    <property type="match status" value="1"/>
</dbReference>
<evidence type="ECO:0000313" key="4">
    <source>
        <dbReference type="EMBL" id="RAO71434.1"/>
    </source>
</evidence>
<dbReference type="InterPro" id="IPR000560">
    <property type="entry name" value="His_Pase_clade-2"/>
</dbReference>
<evidence type="ECO:0000313" key="5">
    <source>
        <dbReference type="Proteomes" id="UP000249363"/>
    </source>
</evidence>
<dbReference type="InterPro" id="IPR033379">
    <property type="entry name" value="Acid_Pase_AS"/>
</dbReference>
<dbReference type="Proteomes" id="UP000249363">
    <property type="component" value="Unassembled WGS sequence"/>
</dbReference>
<proteinExistence type="inferred from homology"/>
<dbReference type="EMBL" id="MIKG01000015">
    <property type="protein sequence ID" value="RAO71434.1"/>
    <property type="molecule type" value="Genomic_DNA"/>
</dbReference>
<organism evidence="4 5">
    <name type="scientific">Talaromyces amestolkiae</name>
    <dbReference type="NCBI Taxonomy" id="1196081"/>
    <lineage>
        <taxon>Eukaryota</taxon>
        <taxon>Fungi</taxon>
        <taxon>Dikarya</taxon>
        <taxon>Ascomycota</taxon>
        <taxon>Pezizomycotina</taxon>
        <taxon>Eurotiomycetes</taxon>
        <taxon>Eurotiomycetidae</taxon>
        <taxon>Eurotiales</taxon>
        <taxon>Trichocomaceae</taxon>
        <taxon>Talaromyces</taxon>
        <taxon>Talaromyces sect. Talaromyces</taxon>
    </lineage>
</organism>
<accession>A0A364L6K2</accession>
<dbReference type="RefSeq" id="XP_040735949.1">
    <property type="nucleotide sequence ID" value="XM_040880142.1"/>
</dbReference>
<reference evidence="4 5" key="1">
    <citation type="journal article" date="2017" name="Biotechnol. Biofuels">
        <title>Differential beta-glucosidase expression as a function of carbon source availability in Talaromyces amestolkiae: a genomic and proteomic approach.</title>
        <authorList>
            <person name="de Eugenio L.I."/>
            <person name="Mendez-Liter J.A."/>
            <person name="Nieto-Dominguez M."/>
            <person name="Alonso L."/>
            <person name="Gil-Munoz J."/>
            <person name="Barriuso J."/>
            <person name="Prieto A."/>
            <person name="Martinez M.J."/>
        </authorList>
    </citation>
    <scope>NUCLEOTIDE SEQUENCE [LARGE SCALE GENOMIC DNA]</scope>
    <source>
        <strain evidence="4 5">CIB</strain>
    </source>
</reference>
<sequence>MAPNLAASQHELIRDMILSKSSTTAQMADMAGRSDRSICHGYNEAKIYDPYSDKSQYNTSVDLIIPEGREWNNTLDTGTCETFSDGSPVKEVQREFLNIFAISILQSMMEHMPGVNLALIDIPLLMDLCPFETVNNPNGTLSPLCNLFSISDWYGYDYYKTLEKYYAFGAGNPLGSTRGVGYVNELISRMTKSLPVIDHTSVNHTLDSDPDTFPLDTALYADFTHDNAMVSIFDAFGLYNSTPPLSAKHVQSAAGTKGFSASWVVPFASRAYFEVMRCASEDDQEEEGEELVRVLVNDRVVPLHGCDVDDLGRCKLKDWIDGLDFARNGGRWEDYCTGPTD</sequence>
<dbReference type="STRING" id="1196081.A0A364L6K2"/>
<dbReference type="GO" id="GO:0016158">
    <property type="term" value="F:inositol hexakisphosphate 3-phosphatase activity"/>
    <property type="evidence" value="ECO:0007669"/>
    <property type="project" value="UniProtKB-EC"/>
</dbReference>